<dbReference type="SUPFAM" id="SSF74650">
    <property type="entry name" value="Galactose mutarotase-like"/>
    <property type="match status" value="1"/>
</dbReference>
<dbReference type="InterPro" id="IPR011013">
    <property type="entry name" value="Gal_mutarotase_sf_dom"/>
</dbReference>
<dbReference type="Pfam" id="PF01263">
    <property type="entry name" value="Aldose_epim"/>
    <property type="match status" value="1"/>
</dbReference>
<organism evidence="1 2">
    <name type="scientific">Sulfobacillus benefaciens</name>
    <dbReference type="NCBI Taxonomy" id="453960"/>
    <lineage>
        <taxon>Bacteria</taxon>
        <taxon>Bacillati</taxon>
        <taxon>Bacillota</taxon>
        <taxon>Clostridia</taxon>
        <taxon>Eubacteriales</taxon>
        <taxon>Clostridiales Family XVII. Incertae Sedis</taxon>
        <taxon>Sulfobacillus</taxon>
    </lineage>
</organism>
<dbReference type="InterPro" id="IPR014718">
    <property type="entry name" value="GH-type_carb-bd"/>
</dbReference>
<evidence type="ECO:0000313" key="1">
    <source>
        <dbReference type="EMBL" id="PSR24974.1"/>
    </source>
</evidence>
<gene>
    <name evidence="1" type="ORF">C7B43_17830</name>
</gene>
<dbReference type="GO" id="GO:0030246">
    <property type="term" value="F:carbohydrate binding"/>
    <property type="evidence" value="ECO:0007669"/>
    <property type="project" value="InterPro"/>
</dbReference>
<dbReference type="GO" id="GO:0005975">
    <property type="term" value="P:carbohydrate metabolic process"/>
    <property type="evidence" value="ECO:0007669"/>
    <property type="project" value="InterPro"/>
</dbReference>
<dbReference type="Proteomes" id="UP000242699">
    <property type="component" value="Unassembled WGS sequence"/>
</dbReference>
<proteinExistence type="predicted"/>
<protein>
    <recommendedName>
        <fullName evidence="3">Aldose 1-epimerase</fullName>
    </recommendedName>
</protein>
<dbReference type="EMBL" id="PXYT01000063">
    <property type="protein sequence ID" value="PSR24974.1"/>
    <property type="molecule type" value="Genomic_DNA"/>
</dbReference>
<sequence>MADTSIQLENHFWTVTIWPQLGANMGQILHKASRNELIRWPDDLSALSREPYLFGMPLLFPAGRIAGGVCRVGDEIWEWPRNDPSGPNHLHGFLWNRPFVVKDHSAIHCVLEPAQETQDLLNRQMHEPIRVIVEYRLSGPKVEMHARFTNQGTRPVPFGFGYHVDISLKTPWQVFLPSGVPWVMGKDLMPNHPAGPGDEVPWLRDLPFHVRDLVCDVCYSTRLGANHENMVRLALGDSPTSFRLRAYPPFRHWVLYRPHRNADFVSIEPYTWVHNAPNLTEDPSLTGMRLLGAEESIDTQLSWECDET</sequence>
<dbReference type="GO" id="GO:0016853">
    <property type="term" value="F:isomerase activity"/>
    <property type="evidence" value="ECO:0007669"/>
    <property type="project" value="InterPro"/>
</dbReference>
<evidence type="ECO:0008006" key="3">
    <source>
        <dbReference type="Google" id="ProtNLM"/>
    </source>
</evidence>
<dbReference type="Gene3D" id="2.70.98.10">
    <property type="match status" value="1"/>
</dbReference>
<dbReference type="InterPro" id="IPR008183">
    <property type="entry name" value="Aldose_1/G6P_1-epimerase"/>
</dbReference>
<name>A0A2T2WRW2_9FIRM</name>
<dbReference type="CDD" id="cd01081">
    <property type="entry name" value="Aldose_epim"/>
    <property type="match status" value="1"/>
</dbReference>
<evidence type="ECO:0000313" key="2">
    <source>
        <dbReference type="Proteomes" id="UP000242699"/>
    </source>
</evidence>
<reference evidence="1 2" key="1">
    <citation type="journal article" date="2014" name="BMC Genomics">
        <title>Comparison of environmental and isolate Sulfobacillus genomes reveals diverse carbon, sulfur, nitrogen, and hydrogen metabolisms.</title>
        <authorList>
            <person name="Justice N.B."/>
            <person name="Norman A."/>
            <person name="Brown C.T."/>
            <person name="Singh A."/>
            <person name="Thomas B.C."/>
            <person name="Banfield J.F."/>
        </authorList>
    </citation>
    <scope>NUCLEOTIDE SEQUENCE [LARGE SCALE GENOMIC DNA]</scope>
    <source>
        <strain evidence="1">AMDSBA1</strain>
    </source>
</reference>
<comment type="caution">
    <text evidence="1">The sequence shown here is derived from an EMBL/GenBank/DDBJ whole genome shotgun (WGS) entry which is preliminary data.</text>
</comment>
<dbReference type="AlphaFoldDB" id="A0A2T2WRW2"/>
<accession>A0A2T2WRW2</accession>